<organism evidence="1 2">
    <name type="scientific">Mucilaginibacter sabulilitoris</name>
    <dbReference type="NCBI Taxonomy" id="1173583"/>
    <lineage>
        <taxon>Bacteria</taxon>
        <taxon>Pseudomonadati</taxon>
        <taxon>Bacteroidota</taxon>
        <taxon>Sphingobacteriia</taxon>
        <taxon>Sphingobacteriales</taxon>
        <taxon>Sphingobacteriaceae</taxon>
        <taxon>Mucilaginibacter</taxon>
    </lineage>
</organism>
<gene>
    <name evidence="1" type="ORF">SNE25_08170</name>
</gene>
<proteinExistence type="predicted"/>
<dbReference type="Proteomes" id="UP001324380">
    <property type="component" value="Chromosome"/>
</dbReference>
<sequence>MIIASKQYLLNGADIVCTDVFKKFSTLVGIQLDNRDLVVFTIHIGTTSGGSEIGDFTLDGTAANFFSINQAFDSAQTVYISGLTGHDTDVSLVYYQLDENRVTFSNEVFDI</sequence>
<evidence type="ECO:0000313" key="1">
    <source>
        <dbReference type="EMBL" id="WPU95497.1"/>
    </source>
</evidence>
<name>A0ABZ0TSQ9_9SPHI</name>
<evidence type="ECO:0000313" key="2">
    <source>
        <dbReference type="Proteomes" id="UP001324380"/>
    </source>
</evidence>
<reference evidence="1 2" key="1">
    <citation type="submission" date="2023-11" db="EMBL/GenBank/DDBJ databases">
        <title>Analysis of the Genomes of Mucilaginibacter gossypii cycad 4 and M. sabulilitoris SNA2: microbes with the potential for plant growth promotion.</title>
        <authorList>
            <person name="Hirsch A.M."/>
            <person name="Humm E."/>
            <person name="Rubbi M."/>
            <person name="Del Vecchio G."/>
            <person name="Ha S.M."/>
            <person name="Pellegrini M."/>
            <person name="Gunsalus R.P."/>
        </authorList>
    </citation>
    <scope>NUCLEOTIDE SEQUENCE [LARGE SCALE GENOMIC DNA]</scope>
    <source>
        <strain evidence="1 2">SNA2</strain>
    </source>
</reference>
<keyword evidence="2" id="KW-1185">Reference proteome</keyword>
<accession>A0ABZ0TSQ9</accession>
<dbReference type="EMBL" id="CP139558">
    <property type="protein sequence ID" value="WPU95497.1"/>
    <property type="molecule type" value="Genomic_DNA"/>
</dbReference>
<protein>
    <submittedName>
        <fullName evidence="1">Uncharacterized protein</fullName>
    </submittedName>
</protein>
<dbReference type="RefSeq" id="WP_321564607.1">
    <property type="nucleotide sequence ID" value="NZ_CP139558.1"/>
</dbReference>